<evidence type="ECO:0000313" key="3">
    <source>
        <dbReference type="EnsemblMetazoa" id="HelroP176108"/>
    </source>
</evidence>
<dbReference type="RefSeq" id="XP_009021684.1">
    <property type="nucleotide sequence ID" value="XM_009023436.1"/>
</dbReference>
<evidence type="ECO:0000313" key="2">
    <source>
        <dbReference type="EMBL" id="ESO00250.1"/>
    </source>
</evidence>
<dbReference type="CTD" id="20205699"/>
<keyword evidence="4" id="KW-1185">Reference proteome</keyword>
<accession>T1FA50</accession>
<sequence length="119" mass="13377">MHKTLQLPKETSVNEGNTMLLPDSQTTSTNHQQSLPSPTVATTVSTLPGVKLPKSPAQWLEANTYFQSTIYRYFAQNYGTIKYKSQTGLPADTNKSVKELKKELKQLKILGQHNHNFDN</sequence>
<feature type="region of interest" description="Disordered" evidence="1">
    <location>
        <begin position="1"/>
        <end position="40"/>
    </location>
</feature>
<dbReference type="InParanoid" id="T1FA50"/>
<proteinExistence type="predicted"/>
<feature type="compositionally biased region" description="Polar residues" evidence="1">
    <location>
        <begin position="9"/>
        <end position="40"/>
    </location>
</feature>
<name>T1FA50_HELRO</name>
<dbReference type="KEGG" id="hro:HELRODRAFT_176108"/>
<dbReference type="HOGENOM" id="CLU_059811_2_0_1"/>
<dbReference type="EnsemblMetazoa" id="HelroT176108">
    <property type="protein sequence ID" value="HelroP176108"/>
    <property type="gene ID" value="HelroG176108"/>
</dbReference>
<dbReference type="EMBL" id="AMQM01005549">
    <property type="status" value="NOT_ANNOTATED_CDS"/>
    <property type="molecule type" value="Genomic_DNA"/>
</dbReference>
<evidence type="ECO:0000313" key="4">
    <source>
        <dbReference type="Proteomes" id="UP000015101"/>
    </source>
</evidence>
<dbReference type="EMBL" id="KB096983">
    <property type="protein sequence ID" value="ESO00250.1"/>
    <property type="molecule type" value="Genomic_DNA"/>
</dbReference>
<protein>
    <submittedName>
        <fullName evidence="2 3">Uncharacterized protein</fullName>
    </submittedName>
</protein>
<gene>
    <name evidence="3" type="primary">20205699</name>
    <name evidence="2" type="ORF">HELRODRAFT_176108</name>
</gene>
<dbReference type="AlphaFoldDB" id="T1FA50"/>
<reference evidence="2 4" key="2">
    <citation type="journal article" date="2013" name="Nature">
        <title>Insights into bilaterian evolution from three spiralian genomes.</title>
        <authorList>
            <person name="Simakov O."/>
            <person name="Marletaz F."/>
            <person name="Cho S.J."/>
            <person name="Edsinger-Gonzales E."/>
            <person name="Havlak P."/>
            <person name="Hellsten U."/>
            <person name="Kuo D.H."/>
            <person name="Larsson T."/>
            <person name="Lv J."/>
            <person name="Arendt D."/>
            <person name="Savage R."/>
            <person name="Osoegawa K."/>
            <person name="de Jong P."/>
            <person name="Grimwood J."/>
            <person name="Chapman J.A."/>
            <person name="Shapiro H."/>
            <person name="Aerts A."/>
            <person name="Otillar R.P."/>
            <person name="Terry A.Y."/>
            <person name="Boore J.L."/>
            <person name="Grigoriev I.V."/>
            <person name="Lindberg D.R."/>
            <person name="Seaver E.C."/>
            <person name="Weisblat D.A."/>
            <person name="Putnam N.H."/>
            <person name="Rokhsar D.S."/>
        </authorList>
    </citation>
    <scope>NUCLEOTIDE SEQUENCE</scope>
</reference>
<evidence type="ECO:0000256" key="1">
    <source>
        <dbReference type="SAM" id="MobiDB-lite"/>
    </source>
</evidence>
<dbReference type="OrthoDB" id="10225917at2759"/>
<dbReference type="Proteomes" id="UP000015101">
    <property type="component" value="Unassembled WGS sequence"/>
</dbReference>
<dbReference type="GeneID" id="20205699"/>
<reference evidence="4" key="1">
    <citation type="submission" date="2012-12" db="EMBL/GenBank/DDBJ databases">
        <authorList>
            <person name="Hellsten U."/>
            <person name="Grimwood J."/>
            <person name="Chapman J.A."/>
            <person name="Shapiro H."/>
            <person name="Aerts A."/>
            <person name="Otillar R.P."/>
            <person name="Terry A.Y."/>
            <person name="Boore J.L."/>
            <person name="Simakov O."/>
            <person name="Marletaz F."/>
            <person name="Cho S.-J."/>
            <person name="Edsinger-Gonzales E."/>
            <person name="Havlak P."/>
            <person name="Kuo D.-H."/>
            <person name="Larsson T."/>
            <person name="Lv J."/>
            <person name="Arendt D."/>
            <person name="Savage R."/>
            <person name="Osoegawa K."/>
            <person name="de Jong P."/>
            <person name="Lindberg D.R."/>
            <person name="Seaver E.C."/>
            <person name="Weisblat D.A."/>
            <person name="Putnam N.H."/>
            <person name="Grigoriev I.V."/>
            <person name="Rokhsar D.S."/>
        </authorList>
    </citation>
    <scope>NUCLEOTIDE SEQUENCE</scope>
</reference>
<organism evidence="3 4">
    <name type="scientific">Helobdella robusta</name>
    <name type="common">Californian leech</name>
    <dbReference type="NCBI Taxonomy" id="6412"/>
    <lineage>
        <taxon>Eukaryota</taxon>
        <taxon>Metazoa</taxon>
        <taxon>Spiralia</taxon>
        <taxon>Lophotrochozoa</taxon>
        <taxon>Annelida</taxon>
        <taxon>Clitellata</taxon>
        <taxon>Hirudinea</taxon>
        <taxon>Rhynchobdellida</taxon>
        <taxon>Glossiphoniidae</taxon>
        <taxon>Helobdella</taxon>
    </lineage>
</organism>
<reference evidence="3" key="3">
    <citation type="submission" date="2015-06" db="UniProtKB">
        <authorList>
            <consortium name="EnsemblMetazoa"/>
        </authorList>
    </citation>
    <scope>IDENTIFICATION</scope>
</reference>